<evidence type="ECO:0000256" key="5">
    <source>
        <dbReference type="ARBA" id="ARBA00023054"/>
    </source>
</evidence>
<feature type="region of interest" description="Disordered" evidence="11">
    <location>
        <begin position="472"/>
        <end position="541"/>
    </location>
</feature>
<evidence type="ECO:0000256" key="1">
    <source>
        <dbReference type="ARBA" id="ARBA00004114"/>
    </source>
</evidence>
<feature type="coiled-coil region" evidence="10">
    <location>
        <begin position="430"/>
        <end position="457"/>
    </location>
</feature>
<dbReference type="SMART" id="SM00320">
    <property type="entry name" value="WD40"/>
    <property type="match status" value="7"/>
</dbReference>
<dbReference type="PROSITE" id="PS50294">
    <property type="entry name" value="WD_REPEATS_REGION"/>
    <property type="match status" value="7"/>
</dbReference>
<evidence type="ECO:0000313" key="13">
    <source>
        <dbReference type="Proteomes" id="UP001558613"/>
    </source>
</evidence>
<name>A0ABR3L3R4_9TELE</name>
<evidence type="ECO:0000256" key="7">
    <source>
        <dbReference type="ARBA" id="ARBA00037984"/>
    </source>
</evidence>
<dbReference type="InterPro" id="IPR020472">
    <property type="entry name" value="WD40_PAC1"/>
</dbReference>
<evidence type="ECO:0000256" key="6">
    <source>
        <dbReference type="ARBA" id="ARBA00023212"/>
    </source>
</evidence>
<dbReference type="PANTHER" id="PTHR44019">
    <property type="entry name" value="WD REPEAT-CONTAINING PROTEIN 55"/>
    <property type="match status" value="1"/>
</dbReference>
<dbReference type="EMBL" id="JAYMGO010000025">
    <property type="protein sequence ID" value="KAL1247493.1"/>
    <property type="molecule type" value="Genomic_DNA"/>
</dbReference>
<dbReference type="Proteomes" id="UP001558613">
    <property type="component" value="Unassembled WGS sequence"/>
</dbReference>
<dbReference type="PANTHER" id="PTHR44019:SF1">
    <property type="entry name" value="POC1 CENTRIOLAR PROTEIN HOMOLOG B"/>
    <property type="match status" value="1"/>
</dbReference>
<feature type="region of interest" description="Disordered" evidence="11">
    <location>
        <begin position="372"/>
        <end position="407"/>
    </location>
</feature>
<feature type="repeat" description="WD" evidence="9">
    <location>
        <begin position="224"/>
        <end position="265"/>
    </location>
</feature>
<dbReference type="InterPro" id="IPR001680">
    <property type="entry name" value="WD40_rpt"/>
</dbReference>
<sequence>MASVMEDPTLERHFKGHKDVVSCADFSPNNKQLATGSCDKNLMIWNLTPKARAFRFVGHTDIITGVHFSSSGSLVASSSRDQTVRLWTPSIKGESTVFKAHTASVRSVQFSSDGQRLVTASDDKSVKVWGVERKKFLYSLNRHTNWVRCARFSPDGRLVASCGDDRTVRLWDTSSRQCINIFTDYGGSATFVDFNSSGTCIASSGADNTIKIWDIRTNKLIQHYRVHSAGVNCFSFHPSGNYLISGSSDTTMKILDLLEGRLIYTLHGHKGPVLAVAFSRDGDLFASGGADSQVLMWKTNFDSLNYKDLLSRHSKRVTPDPPPHLMDIYPRSSHRHSAQNGTVEINPIVADTQSGDPQVVEVGRVLFSTGDVRSHDSAMSSRDQRISGLGRSRTRPREEEDEDQEGRFAGVMTTSREECSGIPSSLTSTLENIVQQLDILTQTVAVLEERLTLTEDKLRTCLDNQVLLLQQTQQVDGSDEEAEGPSPEEEMWEQAVPAADKDVRNFPPSTYGTGPLTGKRLAASLSPDPRPDVPNPSVTKPYPKMEAERIERRRTRKEDELVKEDRKPVGRCWDLQEDIKCSPLSQHCNYTPSAPQLPYKHIITFILLSFNYPPLSLRYYPGYPGASCLPLFTNSCHISGSAGPLLKRLRKTAG</sequence>
<dbReference type="Pfam" id="PF00400">
    <property type="entry name" value="WD40"/>
    <property type="match status" value="7"/>
</dbReference>
<feature type="compositionally biased region" description="Acidic residues" evidence="11">
    <location>
        <begin position="477"/>
        <end position="492"/>
    </location>
</feature>
<comment type="subcellular location">
    <subcellularLocation>
        <location evidence="1">Cytoplasm</location>
        <location evidence="1">Cytoskeleton</location>
        <location evidence="1">Microtubule organizing center</location>
        <location evidence="1">Centrosome</location>
        <location evidence="1">Centriole</location>
    </subcellularLocation>
</comment>
<proteinExistence type="inferred from homology"/>
<protein>
    <recommendedName>
        <fullName evidence="8">POC1 centriolar protein homolog B</fullName>
    </recommendedName>
</protein>
<feature type="repeat" description="WD" evidence="9">
    <location>
        <begin position="266"/>
        <end position="298"/>
    </location>
</feature>
<dbReference type="Gene3D" id="2.130.10.10">
    <property type="entry name" value="YVTN repeat-like/Quinoprotein amine dehydrogenase"/>
    <property type="match status" value="2"/>
</dbReference>
<organism evidence="12 13">
    <name type="scientific">Cirrhinus molitorella</name>
    <name type="common">mud carp</name>
    <dbReference type="NCBI Taxonomy" id="172907"/>
    <lineage>
        <taxon>Eukaryota</taxon>
        <taxon>Metazoa</taxon>
        <taxon>Chordata</taxon>
        <taxon>Craniata</taxon>
        <taxon>Vertebrata</taxon>
        <taxon>Euteleostomi</taxon>
        <taxon>Actinopterygii</taxon>
        <taxon>Neopterygii</taxon>
        <taxon>Teleostei</taxon>
        <taxon>Ostariophysi</taxon>
        <taxon>Cypriniformes</taxon>
        <taxon>Cyprinidae</taxon>
        <taxon>Labeoninae</taxon>
        <taxon>Labeonini</taxon>
        <taxon>Cirrhinus</taxon>
    </lineage>
</organism>
<evidence type="ECO:0000256" key="11">
    <source>
        <dbReference type="SAM" id="MobiDB-lite"/>
    </source>
</evidence>
<accession>A0ABR3L3R4</accession>
<evidence type="ECO:0000256" key="9">
    <source>
        <dbReference type="PROSITE-ProRule" id="PRU00221"/>
    </source>
</evidence>
<reference evidence="12 13" key="1">
    <citation type="submission" date="2023-09" db="EMBL/GenBank/DDBJ databases">
        <authorList>
            <person name="Wang M."/>
        </authorList>
    </citation>
    <scope>NUCLEOTIDE SEQUENCE [LARGE SCALE GENOMIC DNA]</scope>
    <source>
        <strain evidence="12">GT-2023</strain>
        <tissue evidence="12">Liver</tissue>
    </source>
</reference>
<evidence type="ECO:0000256" key="2">
    <source>
        <dbReference type="ARBA" id="ARBA00022490"/>
    </source>
</evidence>
<keyword evidence="3 9" id="KW-0853">WD repeat</keyword>
<feature type="non-terminal residue" evidence="12">
    <location>
        <position position="654"/>
    </location>
</feature>
<dbReference type="PROSITE" id="PS00678">
    <property type="entry name" value="WD_REPEATS_1"/>
    <property type="match status" value="3"/>
</dbReference>
<dbReference type="PROSITE" id="PS50082">
    <property type="entry name" value="WD_REPEATS_2"/>
    <property type="match status" value="7"/>
</dbReference>
<dbReference type="InterPro" id="IPR050505">
    <property type="entry name" value="WDR55/POC1"/>
</dbReference>
<dbReference type="SUPFAM" id="SSF50978">
    <property type="entry name" value="WD40 repeat-like"/>
    <property type="match status" value="1"/>
</dbReference>
<evidence type="ECO:0000256" key="4">
    <source>
        <dbReference type="ARBA" id="ARBA00022737"/>
    </source>
</evidence>
<comment type="similarity">
    <text evidence="7">Belongs to the WD repeat POC1 family.</text>
</comment>
<evidence type="ECO:0000313" key="12">
    <source>
        <dbReference type="EMBL" id="KAL1247493.1"/>
    </source>
</evidence>
<gene>
    <name evidence="12" type="ORF">QQF64_022869</name>
</gene>
<dbReference type="InterPro" id="IPR036322">
    <property type="entry name" value="WD40_repeat_dom_sf"/>
</dbReference>
<dbReference type="CDD" id="cd00200">
    <property type="entry name" value="WD40"/>
    <property type="match status" value="1"/>
</dbReference>
<keyword evidence="5 10" id="KW-0175">Coiled coil</keyword>
<dbReference type="InterPro" id="IPR019775">
    <property type="entry name" value="WD40_repeat_CS"/>
</dbReference>
<evidence type="ECO:0000256" key="3">
    <source>
        <dbReference type="ARBA" id="ARBA00022574"/>
    </source>
</evidence>
<keyword evidence="2" id="KW-0963">Cytoplasm</keyword>
<dbReference type="PRINTS" id="PR00320">
    <property type="entry name" value="GPROTEINBRPT"/>
</dbReference>
<feature type="repeat" description="WD" evidence="9">
    <location>
        <begin position="140"/>
        <end position="181"/>
    </location>
</feature>
<keyword evidence="4" id="KW-0677">Repeat</keyword>
<feature type="repeat" description="WD" evidence="9">
    <location>
        <begin position="14"/>
        <end position="47"/>
    </location>
</feature>
<evidence type="ECO:0000256" key="10">
    <source>
        <dbReference type="SAM" id="Coils"/>
    </source>
</evidence>
<feature type="repeat" description="WD" evidence="9">
    <location>
        <begin position="98"/>
        <end position="139"/>
    </location>
</feature>
<comment type="caution">
    <text evidence="12">The sequence shown here is derived from an EMBL/GenBank/DDBJ whole genome shotgun (WGS) entry which is preliminary data.</text>
</comment>
<keyword evidence="13" id="KW-1185">Reference proteome</keyword>
<evidence type="ECO:0000256" key="8">
    <source>
        <dbReference type="ARBA" id="ARBA00039724"/>
    </source>
</evidence>
<keyword evidence="6" id="KW-0206">Cytoskeleton</keyword>
<feature type="repeat" description="WD" evidence="9">
    <location>
        <begin position="182"/>
        <end position="223"/>
    </location>
</feature>
<dbReference type="InterPro" id="IPR015943">
    <property type="entry name" value="WD40/YVTN_repeat-like_dom_sf"/>
</dbReference>
<feature type="repeat" description="WD" evidence="9">
    <location>
        <begin position="56"/>
        <end position="87"/>
    </location>
</feature>